<evidence type="ECO:0000256" key="2">
    <source>
        <dbReference type="SAM" id="SignalP"/>
    </source>
</evidence>
<reference evidence="3 4" key="1">
    <citation type="journal article" date="2012" name="Science">
        <title>The Paleozoic origin of enzymatic lignin decomposition reconstructed from 31 fungal genomes.</title>
        <authorList>
            <person name="Floudas D."/>
            <person name="Binder M."/>
            <person name="Riley R."/>
            <person name="Barry K."/>
            <person name="Blanchette R.A."/>
            <person name="Henrissat B."/>
            <person name="Martinez A.T."/>
            <person name="Otillar R."/>
            <person name="Spatafora J.W."/>
            <person name="Yadav J.S."/>
            <person name="Aerts A."/>
            <person name="Benoit I."/>
            <person name="Boyd A."/>
            <person name="Carlson A."/>
            <person name="Copeland A."/>
            <person name="Coutinho P.M."/>
            <person name="de Vries R.P."/>
            <person name="Ferreira P."/>
            <person name="Findley K."/>
            <person name="Foster B."/>
            <person name="Gaskell J."/>
            <person name="Glotzer D."/>
            <person name="Gorecki P."/>
            <person name="Heitman J."/>
            <person name="Hesse C."/>
            <person name="Hori C."/>
            <person name="Igarashi K."/>
            <person name="Jurgens J.A."/>
            <person name="Kallen N."/>
            <person name="Kersten P."/>
            <person name="Kohler A."/>
            <person name="Kuees U."/>
            <person name="Kumar T.K.A."/>
            <person name="Kuo A."/>
            <person name="LaButti K."/>
            <person name="Larrondo L.F."/>
            <person name="Lindquist E."/>
            <person name="Ling A."/>
            <person name="Lombard V."/>
            <person name="Lucas S."/>
            <person name="Lundell T."/>
            <person name="Martin R."/>
            <person name="McLaughlin D.J."/>
            <person name="Morgenstern I."/>
            <person name="Morin E."/>
            <person name="Murat C."/>
            <person name="Nagy L.G."/>
            <person name="Nolan M."/>
            <person name="Ohm R.A."/>
            <person name="Patyshakuliyeva A."/>
            <person name="Rokas A."/>
            <person name="Ruiz-Duenas F.J."/>
            <person name="Sabat G."/>
            <person name="Salamov A."/>
            <person name="Samejima M."/>
            <person name="Schmutz J."/>
            <person name="Slot J.C."/>
            <person name="St John F."/>
            <person name="Stenlid J."/>
            <person name="Sun H."/>
            <person name="Sun S."/>
            <person name="Syed K."/>
            <person name="Tsang A."/>
            <person name="Wiebenga A."/>
            <person name="Young D."/>
            <person name="Pisabarro A."/>
            <person name="Eastwood D.C."/>
            <person name="Martin F."/>
            <person name="Cullen D."/>
            <person name="Grigoriev I.V."/>
            <person name="Hibbett D.S."/>
        </authorList>
    </citation>
    <scope>NUCLEOTIDE SEQUENCE [LARGE SCALE GENOMIC DNA]</scope>
    <source>
        <strain evidence="3 4">DJM-731 SS1</strain>
    </source>
</reference>
<dbReference type="AlphaFoldDB" id="M5FV76"/>
<sequence length="189" mass="21438">MRIPVILFLALFSTSVFAHPVQTFTSELSSEDGSPWKRSPVNPTEEQRRTEQGAHLWRASGLANDFVQTHKKNFGQARTARHAARLVMHGAQKDHTQSAKTVQDERTRLGRKTPGSQAFKRSSNRLKEAHNKHTTNQHALMTATSDYQKTQETYDEAEKDYTAAKLIKSAVDEKIQTHVDNSQRPPPYE</sequence>
<organism evidence="3 4">
    <name type="scientific">Dacryopinax primogenitus (strain DJM 731)</name>
    <name type="common">Brown rot fungus</name>
    <dbReference type="NCBI Taxonomy" id="1858805"/>
    <lineage>
        <taxon>Eukaryota</taxon>
        <taxon>Fungi</taxon>
        <taxon>Dikarya</taxon>
        <taxon>Basidiomycota</taxon>
        <taxon>Agaricomycotina</taxon>
        <taxon>Dacrymycetes</taxon>
        <taxon>Dacrymycetales</taxon>
        <taxon>Dacrymycetaceae</taxon>
        <taxon>Dacryopinax</taxon>
    </lineage>
</organism>
<proteinExistence type="predicted"/>
<evidence type="ECO:0000313" key="4">
    <source>
        <dbReference type="Proteomes" id="UP000030653"/>
    </source>
</evidence>
<feature type="compositionally biased region" description="Basic and acidic residues" evidence="1">
    <location>
        <begin position="91"/>
        <end position="108"/>
    </location>
</feature>
<feature type="chain" id="PRO_5004067355" evidence="2">
    <location>
        <begin position="19"/>
        <end position="189"/>
    </location>
</feature>
<accession>M5FV76</accession>
<keyword evidence="2" id="KW-0732">Signal</keyword>
<feature type="signal peptide" evidence="2">
    <location>
        <begin position="1"/>
        <end position="18"/>
    </location>
</feature>
<dbReference type="GeneID" id="63682704"/>
<protein>
    <submittedName>
        <fullName evidence="3">Uncharacterized protein</fullName>
    </submittedName>
</protein>
<name>M5FV76_DACPD</name>
<evidence type="ECO:0000256" key="1">
    <source>
        <dbReference type="SAM" id="MobiDB-lite"/>
    </source>
</evidence>
<dbReference type="RefSeq" id="XP_040624094.1">
    <property type="nucleotide sequence ID" value="XM_040767642.1"/>
</dbReference>
<feature type="region of interest" description="Disordered" evidence="1">
    <location>
        <begin position="91"/>
        <end position="135"/>
    </location>
</feature>
<dbReference type="EMBL" id="JH795878">
    <property type="protein sequence ID" value="EJT97196.1"/>
    <property type="molecule type" value="Genomic_DNA"/>
</dbReference>
<keyword evidence="4" id="KW-1185">Reference proteome</keyword>
<dbReference type="Proteomes" id="UP000030653">
    <property type="component" value="Unassembled WGS sequence"/>
</dbReference>
<evidence type="ECO:0000313" key="3">
    <source>
        <dbReference type="EMBL" id="EJT97196.1"/>
    </source>
</evidence>
<gene>
    <name evidence="3" type="ORF">DACRYDRAFT_102576</name>
</gene>
<feature type="region of interest" description="Disordered" evidence="1">
    <location>
        <begin position="27"/>
        <end position="53"/>
    </location>
</feature>
<dbReference type="HOGENOM" id="CLU_1434407_0_0_1"/>